<comment type="caution">
    <text evidence="3">The sequence shown here is derived from an EMBL/GenBank/DDBJ whole genome shotgun (WGS) entry which is preliminary data.</text>
</comment>
<evidence type="ECO:0008006" key="5">
    <source>
        <dbReference type="Google" id="ProtNLM"/>
    </source>
</evidence>
<dbReference type="AlphaFoldDB" id="A0A7Y9G733"/>
<evidence type="ECO:0000313" key="3">
    <source>
        <dbReference type="EMBL" id="NYE11113.1"/>
    </source>
</evidence>
<dbReference type="RefSeq" id="WP_179832533.1">
    <property type="nucleotide sequence ID" value="NZ_BMRD01000028.1"/>
</dbReference>
<protein>
    <recommendedName>
        <fullName evidence="5">DUF2812 domain-containing protein</fullName>
    </recommendedName>
</protein>
<organism evidence="3 4">
    <name type="scientific">Actinomadura citrea</name>
    <dbReference type="NCBI Taxonomy" id="46158"/>
    <lineage>
        <taxon>Bacteria</taxon>
        <taxon>Bacillati</taxon>
        <taxon>Actinomycetota</taxon>
        <taxon>Actinomycetes</taxon>
        <taxon>Streptosporangiales</taxon>
        <taxon>Thermomonosporaceae</taxon>
        <taxon>Actinomadura</taxon>
    </lineage>
</organism>
<reference evidence="3 4" key="1">
    <citation type="submission" date="2020-07" db="EMBL/GenBank/DDBJ databases">
        <title>Sequencing the genomes of 1000 actinobacteria strains.</title>
        <authorList>
            <person name="Klenk H.-P."/>
        </authorList>
    </citation>
    <scope>NUCLEOTIDE SEQUENCE [LARGE SCALE GENOMIC DNA]</scope>
    <source>
        <strain evidence="3 4">DSM 43461</strain>
    </source>
</reference>
<feature type="transmembrane region" description="Helical" evidence="2">
    <location>
        <begin position="215"/>
        <end position="239"/>
    </location>
</feature>
<feature type="transmembrane region" description="Helical" evidence="2">
    <location>
        <begin position="188"/>
        <end position="209"/>
    </location>
</feature>
<feature type="region of interest" description="Disordered" evidence="1">
    <location>
        <begin position="53"/>
        <end position="75"/>
    </location>
</feature>
<keyword evidence="2" id="KW-0472">Membrane</keyword>
<evidence type="ECO:0000256" key="2">
    <source>
        <dbReference type="SAM" id="Phobius"/>
    </source>
</evidence>
<sequence length="245" mass="27164">MTNPYFDELAERLRARGLPEEEVSRTVDDLAAFVAESGTDPVQEFGTPEAFAPQVAPDEARADVRTGPVPPDEAGTWKWRADAFHEREVLNRYGEEGWEVERVDNTGRFVSHRDPDGPQRWEYRRETVLPGRRNAVIGRLAPDGWEPCGTWVCFEYFKRPKAASLGPEAELHAVPGTPSGRNFWSRRFYTFVAGYGLFIAAVCGAWIAFAPDGSGTGLLIGLLLGALIVMGLIAARVWLDRGRAS</sequence>
<proteinExistence type="predicted"/>
<accession>A0A7Y9G733</accession>
<keyword evidence="4" id="KW-1185">Reference proteome</keyword>
<keyword evidence="2" id="KW-0812">Transmembrane</keyword>
<gene>
    <name evidence="3" type="ORF">BJ999_001409</name>
</gene>
<evidence type="ECO:0000256" key="1">
    <source>
        <dbReference type="SAM" id="MobiDB-lite"/>
    </source>
</evidence>
<evidence type="ECO:0000313" key="4">
    <source>
        <dbReference type="Proteomes" id="UP000591272"/>
    </source>
</evidence>
<dbReference type="EMBL" id="JACCBT010000001">
    <property type="protein sequence ID" value="NYE11113.1"/>
    <property type="molecule type" value="Genomic_DNA"/>
</dbReference>
<keyword evidence="2" id="KW-1133">Transmembrane helix</keyword>
<name>A0A7Y9G733_9ACTN</name>
<dbReference type="Proteomes" id="UP000591272">
    <property type="component" value="Unassembled WGS sequence"/>
</dbReference>